<accession>A0A5R9EG41</accession>
<evidence type="ECO:0000313" key="2">
    <source>
        <dbReference type="Proteomes" id="UP000306420"/>
    </source>
</evidence>
<organism evidence="1 2">
    <name type="scientific">Ruoffia tabacinasalis</name>
    <dbReference type="NCBI Taxonomy" id="87458"/>
    <lineage>
        <taxon>Bacteria</taxon>
        <taxon>Bacillati</taxon>
        <taxon>Bacillota</taxon>
        <taxon>Bacilli</taxon>
        <taxon>Lactobacillales</taxon>
        <taxon>Aerococcaceae</taxon>
        <taxon>Ruoffia</taxon>
    </lineage>
</organism>
<comment type="caution">
    <text evidence="1">The sequence shown here is derived from an EMBL/GenBank/DDBJ whole genome shotgun (WGS) entry which is preliminary data.</text>
</comment>
<dbReference type="RefSeq" id="WP_138403407.1">
    <property type="nucleotide sequence ID" value="NZ_VBSP01000001.1"/>
</dbReference>
<name>A0A5R9EG41_9LACT</name>
<sequence>MTKSITKQDKQKRFIIALKLDGDIHEMTVMATDSTSARRRAVKLLKSSNSNFQLLEVDHN</sequence>
<evidence type="ECO:0000313" key="1">
    <source>
        <dbReference type="EMBL" id="TLQ49485.1"/>
    </source>
</evidence>
<reference evidence="1 2" key="1">
    <citation type="submission" date="2019-05" db="EMBL/GenBank/DDBJ databases">
        <title>The metagenome of a microbial culture collection derived from dairy environment covers the genomic content of the human microbiome.</title>
        <authorList>
            <person name="Roder T."/>
            <person name="Wuthrich D."/>
            <person name="Sattari Z."/>
            <person name="Von Ah U."/>
            <person name="Bar C."/>
            <person name="Ronchi F."/>
            <person name="Macpherson A.J."/>
            <person name="Ganal-Vonarburg S.C."/>
            <person name="Bruggmann R."/>
            <person name="Vergeres G."/>
        </authorList>
    </citation>
    <scope>NUCLEOTIDE SEQUENCE [LARGE SCALE GENOMIC DNA]</scope>
    <source>
        <strain evidence="1 2">FAM 24227</strain>
    </source>
</reference>
<gene>
    <name evidence="1" type="ORF">FEZ33_00410</name>
</gene>
<dbReference type="AlphaFoldDB" id="A0A5R9EG41"/>
<dbReference type="Proteomes" id="UP000306420">
    <property type="component" value="Unassembled WGS sequence"/>
</dbReference>
<proteinExistence type="predicted"/>
<dbReference type="EMBL" id="VBSP01000001">
    <property type="protein sequence ID" value="TLQ49485.1"/>
    <property type="molecule type" value="Genomic_DNA"/>
</dbReference>
<protein>
    <submittedName>
        <fullName evidence="1">Uncharacterized protein</fullName>
    </submittedName>
</protein>